<dbReference type="FunFam" id="1.10.150.170:FF:000001">
    <property type="entry name" value="Ribosomal RNA small subunit methyltransferase H"/>
    <property type="match status" value="1"/>
</dbReference>
<comment type="caution">
    <text evidence="8">The sequence shown here is derived from an EMBL/GenBank/DDBJ whole genome shotgun (WGS) entry which is preliminary data.</text>
</comment>
<dbReference type="Gene3D" id="3.40.50.150">
    <property type="entry name" value="Vaccinia Virus protein VP39"/>
    <property type="match status" value="1"/>
</dbReference>
<dbReference type="InterPro" id="IPR002903">
    <property type="entry name" value="RsmH"/>
</dbReference>
<dbReference type="PANTHER" id="PTHR11265">
    <property type="entry name" value="S-ADENOSYL-METHYLTRANSFERASE MRAW"/>
    <property type="match status" value="1"/>
</dbReference>
<keyword evidence="2 7" id="KW-0963">Cytoplasm</keyword>
<keyword evidence="6 7" id="KW-0949">S-adenosyl-L-methionine</keyword>
<protein>
    <recommendedName>
        <fullName evidence="7">Ribosomal RNA small subunit methyltransferase H</fullName>
        <ecNumber evidence="7">2.1.1.199</ecNumber>
    </recommendedName>
    <alternativeName>
        <fullName evidence="7">16S rRNA m(4)C1402 methyltransferase</fullName>
    </alternativeName>
    <alternativeName>
        <fullName evidence="7">rRNA (cytosine-N(4)-)-methyltransferase RsmH</fullName>
    </alternativeName>
</protein>
<evidence type="ECO:0000313" key="8">
    <source>
        <dbReference type="EMBL" id="KXB92782.1"/>
    </source>
</evidence>
<dbReference type="SUPFAM" id="SSF53335">
    <property type="entry name" value="S-adenosyl-L-methionine-dependent methyltransferases"/>
    <property type="match status" value="1"/>
</dbReference>
<evidence type="ECO:0000256" key="7">
    <source>
        <dbReference type="HAMAP-Rule" id="MF_01007"/>
    </source>
</evidence>
<dbReference type="RefSeq" id="WP_062485021.1">
    <property type="nucleotide sequence ID" value="NZ_KQ960928.1"/>
</dbReference>
<dbReference type="PATRIC" id="fig|1588748.3.peg.242"/>
<organism evidence="8 9">
    <name type="scientific">Megasphaera hutchinsoni</name>
    <dbReference type="NCBI Taxonomy" id="1588748"/>
    <lineage>
        <taxon>Bacteria</taxon>
        <taxon>Bacillati</taxon>
        <taxon>Bacillota</taxon>
        <taxon>Negativicutes</taxon>
        <taxon>Veillonellales</taxon>
        <taxon>Veillonellaceae</taxon>
        <taxon>Megasphaera</taxon>
    </lineage>
</organism>
<reference evidence="9" key="1">
    <citation type="submission" date="2016-01" db="EMBL/GenBank/DDBJ databases">
        <authorList>
            <person name="Mitreva M."/>
            <person name="Pepin K.H."/>
            <person name="Mihindukulasuriya K.A."/>
            <person name="Fulton R."/>
            <person name="Fronick C."/>
            <person name="O'Laughlin M."/>
            <person name="Miner T."/>
            <person name="Herter B."/>
            <person name="Rosa B.A."/>
            <person name="Cordes M."/>
            <person name="Tomlinson C."/>
            <person name="Wollam A."/>
            <person name="Palsikar V.B."/>
            <person name="Mardis E.R."/>
            <person name="Wilson R.K."/>
        </authorList>
    </citation>
    <scope>NUCLEOTIDE SEQUENCE [LARGE SCALE GENOMIC DNA]</scope>
    <source>
        <strain evidence="9">KA00182</strain>
    </source>
</reference>
<proteinExistence type="inferred from homology"/>
<evidence type="ECO:0000256" key="4">
    <source>
        <dbReference type="ARBA" id="ARBA00022603"/>
    </source>
</evidence>
<feature type="binding site" evidence="7">
    <location>
        <position position="109"/>
    </location>
    <ligand>
        <name>S-adenosyl-L-methionine</name>
        <dbReference type="ChEBI" id="CHEBI:59789"/>
    </ligand>
</feature>
<keyword evidence="5 7" id="KW-0808">Transferase</keyword>
<evidence type="ECO:0000256" key="2">
    <source>
        <dbReference type="ARBA" id="ARBA00022490"/>
    </source>
</evidence>
<keyword evidence="3 7" id="KW-0698">rRNA processing</keyword>
<gene>
    <name evidence="7" type="primary">rsmH</name>
    <name evidence="8" type="ORF">HMPREF3182_00252</name>
</gene>
<name>A0A134CKN2_9FIRM</name>
<dbReference type="Gene3D" id="1.10.150.170">
    <property type="entry name" value="Putative methyltransferase TM0872, insert domain"/>
    <property type="match status" value="1"/>
</dbReference>
<dbReference type="Proteomes" id="UP000070160">
    <property type="component" value="Unassembled WGS sequence"/>
</dbReference>
<accession>A0A134CKN2</accession>
<dbReference type="GO" id="GO:0071424">
    <property type="term" value="F:rRNA (cytosine-N4-)-methyltransferase activity"/>
    <property type="evidence" value="ECO:0007669"/>
    <property type="project" value="UniProtKB-UniRule"/>
</dbReference>
<dbReference type="Pfam" id="PF01795">
    <property type="entry name" value="Methyltransf_5"/>
    <property type="match status" value="1"/>
</dbReference>
<feature type="binding site" evidence="7">
    <location>
        <position position="102"/>
    </location>
    <ligand>
        <name>S-adenosyl-L-methionine</name>
        <dbReference type="ChEBI" id="CHEBI:59789"/>
    </ligand>
</feature>
<dbReference type="NCBIfam" id="TIGR00006">
    <property type="entry name" value="16S rRNA (cytosine(1402)-N(4))-methyltransferase RsmH"/>
    <property type="match status" value="1"/>
</dbReference>
<dbReference type="EC" id="2.1.1.199" evidence="7"/>
<feature type="binding site" evidence="7">
    <location>
        <begin position="33"/>
        <end position="35"/>
    </location>
    <ligand>
        <name>S-adenosyl-L-methionine</name>
        <dbReference type="ChEBI" id="CHEBI:59789"/>
    </ligand>
</feature>
<evidence type="ECO:0000256" key="3">
    <source>
        <dbReference type="ARBA" id="ARBA00022552"/>
    </source>
</evidence>
<comment type="function">
    <text evidence="7">Specifically methylates the N4 position of cytidine in position 1402 (C1402) of 16S rRNA.</text>
</comment>
<comment type="subcellular location">
    <subcellularLocation>
        <location evidence="7">Cytoplasm</location>
    </subcellularLocation>
</comment>
<comment type="catalytic activity">
    <reaction evidence="7">
        <text>cytidine(1402) in 16S rRNA + S-adenosyl-L-methionine = N(4)-methylcytidine(1402) in 16S rRNA + S-adenosyl-L-homocysteine + H(+)</text>
        <dbReference type="Rhea" id="RHEA:42928"/>
        <dbReference type="Rhea" id="RHEA-COMP:10286"/>
        <dbReference type="Rhea" id="RHEA-COMP:10287"/>
        <dbReference type="ChEBI" id="CHEBI:15378"/>
        <dbReference type="ChEBI" id="CHEBI:57856"/>
        <dbReference type="ChEBI" id="CHEBI:59789"/>
        <dbReference type="ChEBI" id="CHEBI:74506"/>
        <dbReference type="ChEBI" id="CHEBI:82748"/>
        <dbReference type="EC" id="2.1.1.199"/>
    </reaction>
</comment>
<dbReference type="HAMAP" id="MF_01007">
    <property type="entry name" value="16SrRNA_methyltr_H"/>
    <property type="match status" value="1"/>
</dbReference>
<dbReference type="GO" id="GO:0070475">
    <property type="term" value="P:rRNA base methylation"/>
    <property type="evidence" value="ECO:0007669"/>
    <property type="project" value="UniProtKB-UniRule"/>
</dbReference>
<dbReference type="STRING" id="1588748.HMPREF3182_00252"/>
<dbReference type="AlphaFoldDB" id="A0A134CKN2"/>
<evidence type="ECO:0000256" key="1">
    <source>
        <dbReference type="ARBA" id="ARBA00010396"/>
    </source>
</evidence>
<feature type="binding site" evidence="7">
    <location>
        <position position="53"/>
    </location>
    <ligand>
        <name>S-adenosyl-L-methionine</name>
        <dbReference type="ChEBI" id="CHEBI:59789"/>
    </ligand>
</feature>
<sequence>MDFHHVSVLCSATVKAVLGPTNGVYVDCTLGGGGHAATLGMLLDNEAWLIGLDQDKEALKAAKTRLDKTVSCHVTCVQRNFREVKETLYELGVDAVDGIIFDLGVSSYQLDMPERGFSYMHDGPLDMRMNQENKKTAADIVNTYREEELYRIIKDYGEERWAKRIAMFIVAARKEKTFTRTQELVQVIKQAIPAGARKEGPHPAKRTFQAIRIEVNGELSILQQSLEAAVSCLKRGGKIGVITFHSLEDRITKRTFKQLATECICPPHMPVCTCDHHASLKITNKVIVPSPEEIMHNPRARSAKLRIGVRI</sequence>
<dbReference type="PANTHER" id="PTHR11265:SF0">
    <property type="entry name" value="12S RRNA N4-METHYLCYTIDINE METHYLTRANSFERASE"/>
    <property type="match status" value="1"/>
</dbReference>
<dbReference type="InterPro" id="IPR029063">
    <property type="entry name" value="SAM-dependent_MTases_sf"/>
</dbReference>
<dbReference type="GO" id="GO:0005737">
    <property type="term" value="C:cytoplasm"/>
    <property type="evidence" value="ECO:0007669"/>
    <property type="project" value="UniProtKB-SubCell"/>
</dbReference>
<keyword evidence="4 7" id="KW-0489">Methyltransferase</keyword>
<keyword evidence="9" id="KW-1185">Reference proteome</keyword>
<evidence type="ECO:0000256" key="6">
    <source>
        <dbReference type="ARBA" id="ARBA00022691"/>
    </source>
</evidence>
<comment type="similarity">
    <text evidence="1 7">Belongs to the methyltransferase superfamily. RsmH family.</text>
</comment>
<dbReference type="PIRSF" id="PIRSF004486">
    <property type="entry name" value="MraW"/>
    <property type="match status" value="1"/>
</dbReference>
<evidence type="ECO:0000313" key="9">
    <source>
        <dbReference type="Proteomes" id="UP000070160"/>
    </source>
</evidence>
<dbReference type="InterPro" id="IPR023397">
    <property type="entry name" value="SAM-dep_MeTrfase_MraW_recog"/>
</dbReference>
<feature type="binding site" evidence="7">
    <location>
        <position position="81"/>
    </location>
    <ligand>
        <name>S-adenosyl-L-methionine</name>
        <dbReference type="ChEBI" id="CHEBI:59789"/>
    </ligand>
</feature>
<dbReference type="SUPFAM" id="SSF81799">
    <property type="entry name" value="Putative methyltransferase TM0872, insert domain"/>
    <property type="match status" value="1"/>
</dbReference>
<dbReference type="EMBL" id="LSDT01000005">
    <property type="protein sequence ID" value="KXB92782.1"/>
    <property type="molecule type" value="Genomic_DNA"/>
</dbReference>
<evidence type="ECO:0000256" key="5">
    <source>
        <dbReference type="ARBA" id="ARBA00022679"/>
    </source>
</evidence>